<dbReference type="CDD" id="cd00067">
    <property type="entry name" value="GAL4"/>
    <property type="match status" value="1"/>
</dbReference>
<organism evidence="9 10">
    <name type="scientific">Thelonectria olida</name>
    <dbReference type="NCBI Taxonomy" id="1576542"/>
    <lineage>
        <taxon>Eukaryota</taxon>
        <taxon>Fungi</taxon>
        <taxon>Dikarya</taxon>
        <taxon>Ascomycota</taxon>
        <taxon>Pezizomycotina</taxon>
        <taxon>Sordariomycetes</taxon>
        <taxon>Hypocreomycetidae</taxon>
        <taxon>Hypocreales</taxon>
        <taxon>Nectriaceae</taxon>
        <taxon>Thelonectria</taxon>
    </lineage>
</organism>
<dbReference type="InterPro" id="IPR036864">
    <property type="entry name" value="Zn2-C6_fun-type_DNA-bd_sf"/>
</dbReference>
<dbReference type="OrthoDB" id="2123952at2759"/>
<dbReference type="Proteomes" id="UP000777438">
    <property type="component" value="Unassembled WGS sequence"/>
</dbReference>
<dbReference type="PANTHER" id="PTHR46910">
    <property type="entry name" value="TRANSCRIPTION FACTOR PDR1"/>
    <property type="match status" value="1"/>
</dbReference>
<dbReference type="GO" id="GO:0005634">
    <property type="term" value="C:nucleus"/>
    <property type="evidence" value="ECO:0007669"/>
    <property type="project" value="UniProtKB-SubCell"/>
</dbReference>
<comment type="subcellular location">
    <subcellularLocation>
        <location evidence="1">Nucleus</location>
    </subcellularLocation>
</comment>
<evidence type="ECO:0000256" key="3">
    <source>
        <dbReference type="ARBA" id="ARBA00023015"/>
    </source>
</evidence>
<dbReference type="GO" id="GO:0006351">
    <property type="term" value="P:DNA-templated transcription"/>
    <property type="evidence" value="ECO:0007669"/>
    <property type="project" value="InterPro"/>
</dbReference>
<dbReference type="SUPFAM" id="SSF57701">
    <property type="entry name" value="Zn2/Cys6 DNA-binding domain"/>
    <property type="match status" value="1"/>
</dbReference>
<dbReference type="AlphaFoldDB" id="A0A9P8W189"/>
<dbReference type="SMART" id="SM00906">
    <property type="entry name" value="Fungal_trans"/>
    <property type="match status" value="1"/>
</dbReference>
<keyword evidence="2" id="KW-0479">Metal-binding</keyword>
<comment type="caution">
    <text evidence="9">The sequence shown here is derived from an EMBL/GenBank/DDBJ whole genome shotgun (WGS) entry which is preliminary data.</text>
</comment>
<name>A0A9P8W189_9HYPO</name>
<dbReference type="Pfam" id="PF00172">
    <property type="entry name" value="Zn_clus"/>
    <property type="match status" value="1"/>
</dbReference>
<evidence type="ECO:0000256" key="7">
    <source>
        <dbReference type="SAM" id="MobiDB-lite"/>
    </source>
</evidence>
<evidence type="ECO:0000259" key="8">
    <source>
        <dbReference type="PROSITE" id="PS50048"/>
    </source>
</evidence>
<dbReference type="InterPro" id="IPR001138">
    <property type="entry name" value="Zn2Cys6_DnaBD"/>
</dbReference>
<dbReference type="GO" id="GO:0000981">
    <property type="term" value="F:DNA-binding transcription factor activity, RNA polymerase II-specific"/>
    <property type="evidence" value="ECO:0007669"/>
    <property type="project" value="InterPro"/>
</dbReference>
<evidence type="ECO:0000313" key="9">
    <source>
        <dbReference type="EMBL" id="KAH6886324.1"/>
    </source>
</evidence>
<protein>
    <submittedName>
        <fullName evidence="9">Fungal-specific transcription factor domain-containing protein</fullName>
    </submittedName>
</protein>
<evidence type="ECO:0000256" key="1">
    <source>
        <dbReference type="ARBA" id="ARBA00004123"/>
    </source>
</evidence>
<keyword evidence="6" id="KW-0539">Nucleus</keyword>
<dbReference type="SMART" id="SM00066">
    <property type="entry name" value="GAL4"/>
    <property type="match status" value="1"/>
</dbReference>
<accession>A0A9P8W189</accession>
<dbReference type="CDD" id="cd12148">
    <property type="entry name" value="fungal_TF_MHR"/>
    <property type="match status" value="1"/>
</dbReference>
<dbReference type="Pfam" id="PF04082">
    <property type="entry name" value="Fungal_trans"/>
    <property type="match status" value="1"/>
</dbReference>
<feature type="region of interest" description="Disordered" evidence="7">
    <location>
        <begin position="49"/>
        <end position="72"/>
    </location>
</feature>
<dbReference type="PANTHER" id="PTHR46910:SF37">
    <property type="entry name" value="ZN(II)2CYS6 TRANSCRIPTION FACTOR (EUROFUNG)"/>
    <property type="match status" value="1"/>
</dbReference>
<keyword evidence="4" id="KW-0238">DNA-binding</keyword>
<evidence type="ECO:0000256" key="4">
    <source>
        <dbReference type="ARBA" id="ARBA00023125"/>
    </source>
</evidence>
<keyword evidence="10" id="KW-1185">Reference proteome</keyword>
<keyword evidence="3" id="KW-0805">Transcription regulation</keyword>
<sequence length="609" mass="68958">MDGASCTSRRKACDLCVSRKIKCDSLKPTCTNCTLYGAACKITASTRHPTKKRALSSNGEREAKSITPTETNNDRVDALEARLVNIEALLGQMAARIHETATSQHRETNAARDVSMQACMSDEVAPTPTCPANTSTAVQPTENLELPPLPEVLPLVDKYFKSYNHFNPLFDEPSFMRMLLNLYSSPSKRPVVPWAAVNVVLAINHRIIEGLPMEDPKVASCLQNVQSIMALLMTWQEDLLGLQVLLGMALVNQGCVEPQLSMVLMGSVIRIAQRMRLHSKQALLSCSPAVALQRRRLFWIAYILDRDIALRACSPYIQLDSETDLDMPEKDPEDGIGILWSAKANARFNFLRARVQLAFIQGKAHDIMYSQRAQTLTPQQRQTQIARIERMLYDWQKHIPDEFQRTENVTQLPPMSAQFMMNIFFRHVEVLFRIHSIFSFDITWISRVTRYLSPAVIELGDGETDGEVVRSELTPLPAGWSECVQYCRRCLPLSCLSHQTDYSVWLHACGTFSSLIVLIVNMIEFPDHEAVAEDNKLIEDWHKKFIQMGLKVSYEHSEMFNILEQLERRARGQIKRIAQSKSSVTEFSALVDEELLAQFDWAAPVNIDL</sequence>
<dbReference type="GO" id="GO:0003677">
    <property type="term" value="F:DNA binding"/>
    <property type="evidence" value="ECO:0007669"/>
    <property type="project" value="UniProtKB-KW"/>
</dbReference>
<keyword evidence="5" id="KW-0804">Transcription</keyword>
<evidence type="ECO:0000256" key="5">
    <source>
        <dbReference type="ARBA" id="ARBA00023163"/>
    </source>
</evidence>
<evidence type="ECO:0000256" key="2">
    <source>
        <dbReference type="ARBA" id="ARBA00022723"/>
    </source>
</evidence>
<proteinExistence type="predicted"/>
<dbReference type="GO" id="GO:0008270">
    <property type="term" value="F:zinc ion binding"/>
    <property type="evidence" value="ECO:0007669"/>
    <property type="project" value="InterPro"/>
</dbReference>
<feature type="domain" description="Zn(2)-C6 fungal-type" evidence="8">
    <location>
        <begin position="12"/>
        <end position="42"/>
    </location>
</feature>
<dbReference type="PROSITE" id="PS50048">
    <property type="entry name" value="ZN2_CY6_FUNGAL_2"/>
    <property type="match status" value="1"/>
</dbReference>
<dbReference type="Gene3D" id="4.10.240.10">
    <property type="entry name" value="Zn(2)-C6 fungal-type DNA-binding domain"/>
    <property type="match status" value="1"/>
</dbReference>
<evidence type="ECO:0000313" key="10">
    <source>
        <dbReference type="Proteomes" id="UP000777438"/>
    </source>
</evidence>
<reference evidence="9 10" key="1">
    <citation type="journal article" date="2021" name="Nat. Commun.">
        <title>Genetic determinants of endophytism in the Arabidopsis root mycobiome.</title>
        <authorList>
            <person name="Mesny F."/>
            <person name="Miyauchi S."/>
            <person name="Thiergart T."/>
            <person name="Pickel B."/>
            <person name="Atanasova L."/>
            <person name="Karlsson M."/>
            <person name="Huettel B."/>
            <person name="Barry K.W."/>
            <person name="Haridas S."/>
            <person name="Chen C."/>
            <person name="Bauer D."/>
            <person name="Andreopoulos W."/>
            <person name="Pangilinan J."/>
            <person name="LaButti K."/>
            <person name="Riley R."/>
            <person name="Lipzen A."/>
            <person name="Clum A."/>
            <person name="Drula E."/>
            <person name="Henrissat B."/>
            <person name="Kohler A."/>
            <person name="Grigoriev I.V."/>
            <person name="Martin F.M."/>
            <person name="Hacquard S."/>
        </authorList>
    </citation>
    <scope>NUCLEOTIDE SEQUENCE [LARGE SCALE GENOMIC DNA]</scope>
    <source>
        <strain evidence="9 10">MPI-CAGE-CH-0241</strain>
    </source>
</reference>
<dbReference type="InterPro" id="IPR050987">
    <property type="entry name" value="AtrR-like"/>
</dbReference>
<gene>
    <name evidence="9" type="ORF">B0T10DRAFT_79366</name>
</gene>
<dbReference type="InterPro" id="IPR007219">
    <property type="entry name" value="XnlR_reg_dom"/>
</dbReference>
<dbReference type="EMBL" id="JAGPYM010000016">
    <property type="protein sequence ID" value="KAH6886324.1"/>
    <property type="molecule type" value="Genomic_DNA"/>
</dbReference>
<evidence type="ECO:0000256" key="6">
    <source>
        <dbReference type="ARBA" id="ARBA00023242"/>
    </source>
</evidence>